<dbReference type="EMBL" id="CAFBLS010000020">
    <property type="protein sequence ID" value="CAB4862098.1"/>
    <property type="molecule type" value="Genomic_DNA"/>
</dbReference>
<dbReference type="AlphaFoldDB" id="A0A6J7CZ75"/>
<protein>
    <submittedName>
        <fullName evidence="2">Unannotated protein</fullName>
    </submittedName>
</protein>
<evidence type="ECO:0000313" key="2">
    <source>
        <dbReference type="EMBL" id="CAB4862098.1"/>
    </source>
</evidence>
<dbReference type="Pfam" id="PF19289">
    <property type="entry name" value="PmbA_TldD_3rd"/>
    <property type="match status" value="1"/>
</dbReference>
<dbReference type="PANTHER" id="PTHR43666:SF1">
    <property type="entry name" value="CONSERVED PROTEIN"/>
    <property type="match status" value="1"/>
</dbReference>
<name>A0A6J7CZ75_9ZZZZ</name>
<proteinExistence type="predicted"/>
<feature type="domain" description="Metalloprotease TldD/E C-terminal" evidence="1">
    <location>
        <begin position="231"/>
        <end position="465"/>
    </location>
</feature>
<accession>A0A6J7CZ75</accession>
<sequence length="471" mass="50051">MTVRFDPWAGGALAEFAVAHSTSSRCHVLVECTSHLNQRWARSSLTTNGIAVDLTVTAIAFDERPDGIATASVTESVQDLDGIRSVVDAADAAALAAAPAEDASAYADPAVSDDFDAPAQILPPTHLAGATGNLGELIGWAAAAGVELFGYLERESTTLWLATSDGTRLRHCAPSDRLEITAKSHQRTRSTWHGFASAELPEHQWHGLRTAITAELAWQGNTIVMPPARRTTVLPASAVGDFAIDLYWSSGAREAVEGRSAFHDDASPTLTKLGRQVADRRIHLSSDPGDAIAPGMPFAEAGASGRMSSVFDNGRRLATTDWIRAGNLHRLIATTADAGRLGVPSAPVIDTIRLEIEDDGSNASSPLDLVSGVDDGLLLTCVWYNRTVDPQTMLLTGLTRDGVYVIRGGEIIGATSNFRFNDSPLSMLNRITAATPSTRTLPREMADYASNVVMPSAVVSDMNFTSTSDAR</sequence>
<gene>
    <name evidence="2" type="ORF">UFOPK3402_00262</name>
</gene>
<dbReference type="GO" id="GO:0006508">
    <property type="term" value="P:proteolysis"/>
    <property type="evidence" value="ECO:0007669"/>
    <property type="project" value="InterPro"/>
</dbReference>
<dbReference type="SUPFAM" id="SSF111283">
    <property type="entry name" value="Putative modulator of DNA gyrase, PmbA/TldD"/>
    <property type="match status" value="1"/>
</dbReference>
<reference evidence="2" key="1">
    <citation type="submission" date="2020-05" db="EMBL/GenBank/DDBJ databases">
        <authorList>
            <person name="Chiriac C."/>
            <person name="Salcher M."/>
            <person name="Ghai R."/>
            <person name="Kavagutti S V."/>
        </authorList>
    </citation>
    <scope>NUCLEOTIDE SEQUENCE</scope>
</reference>
<dbReference type="InterPro" id="IPR036059">
    <property type="entry name" value="TldD/PmbA_sf"/>
</dbReference>
<evidence type="ECO:0000259" key="1">
    <source>
        <dbReference type="Pfam" id="PF19289"/>
    </source>
</evidence>
<organism evidence="2">
    <name type="scientific">freshwater metagenome</name>
    <dbReference type="NCBI Taxonomy" id="449393"/>
    <lineage>
        <taxon>unclassified sequences</taxon>
        <taxon>metagenomes</taxon>
        <taxon>ecological metagenomes</taxon>
    </lineage>
</organism>
<dbReference type="InterPro" id="IPR045569">
    <property type="entry name" value="Metalloprtase-TldD/E_C"/>
</dbReference>
<dbReference type="PANTHER" id="PTHR43666">
    <property type="entry name" value="TLDD PROTEIN"/>
    <property type="match status" value="1"/>
</dbReference>
<dbReference type="GO" id="GO:0008237">
    <property type="term" value="F:metallopeptidase activity"/>
    <property type="evidence" value="ECO:0007669"/>
    <property type="project" value="InterPro"/>
</dbReference>